<feature type="transmembrane region" description="Helical" evidence="2">
    <location>
        <begin position="6"/>
        <end position="24"/>
    </location>
</feature>
<feature type="coiled-coil region" evidence="1">
    <location>
        <begin position="32"/>
        <end position="59"/>
    </location>
</feature>
<proteinExistence type="predicted"/>
<keyword evidence="2" id="KW-0472">Membrane</keyword>
<name>A0A9W4QX59_9GAMM</name>
<evidence type="ECO:0000256" key="2">
    <source>
        <dbReference type="SAM" id="Phobius"/>
    </source>
</evidence>
<sequence>MSGTTMIVLIVFITVGFSIISKMFNRYLSHQKSQHSKHNEALNAELRALKERVATLEKIVTDDGYVLKEQFKNL</sequence>
<evidence type="ECO:0000256" key="1">
    <source>
        <dbReference type="SAM" id="Coils"/>
    </source>
</evidence>
<keyword evidence="1" id="KW-0175">Coiled coil</keyword>
<organism evidence="4 5">
    <name type="scientific">Pseudoalteromonas holothuriae</name>
    <dbReference type="NCBI Taxonomy" id="2963714"/>
    <lineage>
        <taxon>Bacteria</taxon>
        <taxon>Pseudomonadati</taxon>
        <taxon>Pseudomonadota</taxon>
        <taxon>Gammaproteobacteria</taxon>
        <taxon>Alteromonadales</taxon>
        <taxon>Pseudoalteromonadaceae</taxon>
        <taxon>Pseudoalteromonas</taxon>
    </lineage>
</organism>
<dbReference type="EMBL" id="CAMAPC010000006">
    <property type="protein sequence ID" value="CAH9057286.1"/>
    <property type="molecule type" value="Genomic_DNA"/>
</dbReference>
<gene>
    <name evidence="4" type="ORF">PSECIP111854_01966</name>
    <name evidence="3" type="ORF">PSECIP111951_01070</name>
</gene>
<evidence type="ECO:0008006" key="7">
    <source>
        <dbReference type="Google" id="ProtNLM"/>
    </source>
</evidence>
<reference evidence="4 6" key="1">
    <citation type="submission" date="2022-07" db="EMBL/GenBank/DDBJ databases">
        <authorList>
            <person name="Criscuolo A."/>
        </authorList>
    </citation>
    <scope>NUCLEOTIDE SEQUENCE</scope>
    <source>
        <strain evidence="6">CIP 111951</strain>
        <strain evidence="4">CIP111854</strain>
        <strain evidence="3">CIP111951</strain>
    </source>
</reference>
<dbReference type="AlphaFoldDB" id="A0A9W4QX59"/>
<keyword evidence="5" id="KW-1185">Reference proteome</keyword>
<evidence type="ECO:0000313" key="5">
    <source>
        <dbReference type="Proteomes" id="UP001152467"/>
    </source>
</evidence>
<keyword evidence="2" id="KW-1133">Transmembrane helix</keyword>
<keyword evidence="2" id="KW-0812">Transmembrane</keyword>
<evidence type="ECO:0000313" key="4">
    <source>
        <dbReference type="EMBL" id="CAH9057286.1"/>
    </source>
</evidence>
<dbReference type="EMBL" id="CAMAPD010000004">
    <property type="protein sequence ID" value="CAH9054593.1"/>
    <property type="molecule type" value="Genomic_DNA"/>
</dbReference>
<evidence type="ECO:0000313" key="3">
    <source>
        <dbReference type="EMBL" id="CAH9054593.1"/>
    </source>
</evidence>
<dbReference type="RefSeq" id="WP_261592251.1">
    <property type="nucleotide sequence ID" value="NZ_CAMAPC010000006.1"/>
</dbReference>
<protein>
    <recommendedName>
        <fullName evidence="7">Phage shock protein B</fullName>
    </recommendedName>
</protein>
<accession>A0A9W4QX59</accession>
<evidence type="ECO:0000313" key="6">
    <source>
        <dbReference type="Proteomes" id="UP001152485"/>
    </source>
</evidence>
<dbReference type="Proteomes" id="UP001152485">
    <property type="component" value="Unassembled WGS sequence"/>
</dbReference>
<dbReference type="Proteomes" id="UP001152467">
    <property type="component" value="Unassembled WGS sequence"/>
</dbReference>
<comment type="caution">
    <text evidence="4">The sequence shown here is derived from an EMBL/GenBank/DDBJ whole genome shotgun (WGS) entry which is preliminary data.</text>
</comment>